<dbReference type="InterPro" id="IPR000644">
    <property type="entry name" value="CBS_dom"/>
</dbReference>
<dbReference type="STRING" id="1229780.BN381_90112"/>
<evidence type="ECO:0000256" key="5">
    <source>
        <dbReference type="ARBA" id="ARBA00066388"/>
    </source>
</evidence>
<dbReference type="Pfam" id="PF00571">
    <property type="entry name" value="CBS"/>
    <property type="match status" value="1"/>
</dbReference>
<comment type="similarity">
    <text evidence="1">Belongs to the ABC transporter superfamily.</text>
</comment>
<comment type="caution">
    <text evidence="10">The sequence shown here is derived from an EMBL/GenBank/DDBJ whole genome shotgun (WGS) entry which is preliminary data.</text>
</comment>
<dbReference type="EC" id="7.6.2.9" evidence="5"/>
<evidence type="ECO:0000256" key="3">
    <source>
        <dbReference type="ARBA" id="ARBA00022741"/>
    </source>
</evidence>
<evidence type="ECO:0000259" key="9">
    <source>
        <dbReference type="PROSITE" id="PS51371"/>
    </source>
</evidence>
<gene>
    <name evidence="10" type="primary">opuCA</name>
    <name evidence="10" type="ORF">BN381_90112</name>
</gene>
<dbReference type="SMART" id="SM00382">
    <property type="entry name" value="AAA"/>
    <property type="match status" value="1"/>
</dbReference>
<dbReference type="GO" id="GO:0005524">
    <property type="term" value="F:ATP binding"/>
    <property type="evidence" value="ECO:0007669"/>
    <property type="project" value="UniProtKB-KW"/>
</dbReference>
<dbReference type="InterPro" id="IPR003593">
    <property type="entry name" value="AAA+_ATPase"/>
</dbReference>
<keyword evidence="4 10" id="KW-0067">ATP-binding</keyword>
<dbReference type="RefSeq" id="WP_012231581.1">
    <property type="nucleotide sequence ID" value="NZ_HG422565.1"/>
</dbReference>
<keyword evidence="6" id="KW-0129">CBS domain</keyword>
<name>R4Z7A2_9ACTN</name>
<feature type="domain" description="CBS" evidence="9">
    <location>
        <begin position="314"/>
        <end position="376"/>
    </location>
</feature>
<dbReference type="SUPFAM" id="SSF52540">
    <property type="entry name" value="P-loop containing nucleoside triphosphate hydrolases"/>
    <property type="match status" value="1"/>
</dbReference>
<feature type="compositionally biased region" description="Basic and acidic residues" evidence="7">
    <location>
        <begin position="374"/>
        <end position="388"/>
    </location>
</feature>
<accession>R4Z7A2</accession>
<dbReference type="SUPFAM" id="SSF54631">
    <property type="entry name" value="CBS-domain pair"/>
    <property type="match status" value="1"/>
</dbReference>
<evidence type="ECO:0000256" key="2">
    <source>
        <dbReference type="ARBA" id="ARBA00022448"/>
    </source>
</evidence>
<evidence type="ECO:0000259" key="8">
    <source>
        <dbReference type="PROSITE" id="PS50893"/>
    </source>
</evidence>
<feature type="domain" description="ABC transporter" evidence="8">
    <location>
        <begin position="6"/>
        <end position="242"/>
    </location>
</feature>
<evidence type="ECO:0000256" key="1">
    <source>
        <dbReference type="ARBA" id="ARBA00005417"/>
    </source>
</evidence>
<sequence length="422" mass="45889">MTETLIQLQGVGKTYPGSDVAAVADLDLEIKRGEILVLVGPSGCGKSTTLRLINRMIEPTTGRIIFEGNDVTNVNPDQLRRQMGYVIQQIGLFPHRNIYQNIATVPRLLGWNNSDILERARYLLTMVGMDPDQYLGRYPKELSGGQAQRVGVARALAADPDVLLMDEPFGAIDPITRDRLQNEFLRLQEEMQKTIVFVTHDIDEAVKMGDKIAILREQSVVAQLDTPTNILASPANPFVEEFLGSGALLKGLTLARVRDIELPEYPVVRMPTDRPAVLAALANADSDWAVLLSPDDKPLRWLNEAGIERGDSAIERSGSVVRVTVEQEDTLRDALEAMIRSTAGSALVVDAAGRYQGVLTLEALAEITRHTEAGARNEQAVRRAEARGTPDQSTVSAPPGDAQPPTGDQASARDIGTTADPS</sequence>
<protein>
    <recommendedName>
        <fullName evidence="5">ABC-type quaternary amine transporter</fullName>
        <ecNumber evidence="5">7.6.2.9</ecNumber>
    </recommendedName>
</protein>
<dbReference type="PANTHER" id="PTHR43117">
    <property type="entry name" value="OSMOPROTECTANT IMPORT ATP-BINDING PROTEIN OSMV"/>
    <property type="match status" value="1"/>
</dbReference>
<dbReference type="InterPro" id="IPR027417">
    <property type="entry name" value="P-loop_NTPase"/>
</dbReference>
<dbReference type="Gene3D" id="3.40.50.300">
    <property type="entry name" value="P-loop containing nucleotide triphosphate hydrolases"/>
    <property type="match status" value="1"/>
</dbReference>
<reference evidence="10 11" key="1">
    <citation type="journal article" date="2013" name="ISME J.">
        <title>Metabolic model for the filamentous 'Candidatus Microthrix parvicella' based on genomic and metagenomic analyses.</title>
        <authorList>
            <person name="Jon McIlroy S."/>
            <person name="Kristiansen R."/>
            <person name="Albertsen M."/>
            <person name="Michael Karst S."/>
            <person name="Rossetti S."/>
            <person name="Lund Nielsen J."/>
            <person name="Tandoi V."/>
            <person name="James Seviour R."/>
            <person name="Nielsen P.H."/>
        </authorList>
    </citation>
    <scope>NUCLEOTIDE SEQUENCE [LARGE SCALE GENOMIC DNA]</scope>
    <source>
        <strain evidence="10 11">RN1</strain>
    </source>
</reference>
<dbReference type="PROSITE" id="PS51371">
    <property type="entry name" value="CBS"/>
    <property type="match status" value="1"/>
</dbReference>
<dbReference type="InterPro" id="IPR046342">
    <property type="entry name" value="CBS_dom_sf"/>
</dbReference>
<dbReference type="Gene3D" id="3.10.580.10">
    <property type="entry name" value="CBS-domain"/>
    <property type="match status" value="1"/>
</dbReference>
<proteinExistence type="inferred from homology"/>
<dbReference type="PROSITE" id="PS00211">
    <property type="entry name" value="ABC_TRANSPORTER_1"/>
    <property type="match status" value="1"/>
</dbReference>
<dbReference type="PANTHER" id="PTHR43117:SF4">
    <property type="entry name" value="OSMOPROTECTANT IMPORT ATP-BINDING PROTEIN OSMV"/>
    <property type="match status" value="1"/>
</dbReference>
<dbReference type="InterPro" id="IPR017871">
    <property type="entry name" value="ABC_transporter-like_CS"/>
</dbReference>
<dbReference type="eggNOG" id="COG1125">
    <property type="taxonomic scope" value="Bacteria"/>
</dbReference>
<dbReference type="EMBL" id="CANL01000087">
    <property type="protein sequence ID" value="CCM66041.1"/>
    <property type="molecule type" value="Genomic_DNA"/>
</dbReference>
<evidence type="ECO:0000313" key="11">
    <source>
        <dbReference type="Proteomes" id="UP000018291"/>
    </source>
</evidence>
<evidence type="ECO:0000256" key="7">
    <source>
        <dbReference type="SAM" id="MobiDB-lite"/>
    </source>
</evidence>
<keyword evidence="11" id="KW-1185">Reference proteome</keyword>
<evidence type="ECO:0000313" key="10">
    <source>
        <dbReference type="EMBL" id="CCM66041.1"/>
    </source>
</evidence>
<keyword evidence="2" id="KW-0813">Transport</keyword>
<dbReference type="Pfam" id="PF00005">
    <property type="entry name" value="ABC_tran"/>
    <property type="match status" value="1"/>
</dbReference>
<keyword evidence="3" id="KW-0547">Nucleotide-binding</keyword>
<dbReference type="GO" id="GO:0016887">
    <property type="term" value="F:ATP hydrolysis activity"/>
    <property type="evidence" value="ECO:0007669"/>
    <property type="project" value="InterPro"/>
</dbReference>
<dbReference type="HOGENOM" id="CLU_000604_2_2_11"/>
<dbReference type="InterPro" id="IPR003439">
    <property type="entry name" value="ABC_transporter-like_ATP-bd"/>
</dbReference>
<evidence type="ECO:0000256" key="6">
    <source>
        <dbReference type="PROSITE-ProRule" id="PRU00703"/>
    </source>
</evidence>
<dbReference type="FunFam" id="3.40.50.300:FF:000425">
    <property type="entry name" value="Probable ABC transporter, ATP-binding subunit"/>
    <property type="match status" value="1"/>
</dbReference>
<dbReference type="Proteomes" id="UP000018291">
    <property type="component" value="Unassembled WGS sequence"/>
</dbReference>
<dbReference type="AlphaFoldDB" id="R4Z7A2"/>
<dbReference type="GO" id="GO:0015418">
    <property type="term" value="F:ABC-type quaternary ammonium compound transporting activity"/>
    <property type="evidence" value="ECO:0007669"/>
    <property type="project" value="UniProtKB-EC"/>
</dbReference>
<organism evidence="10 11">
    <name type="scientific">Candidatus Neomicrothrix parvicella RN1</name>
    <dbReference type="NCBI Taxonomy" id="1229780"/>
    <lineage>
        <taxon>Bacteria</taxon>
        <taxon>Bacillati</taxon>
        <taxon>Actinomycetota</taxon>
        <taxon>Acidimicrobiia</taxon>
        <taxon>Acidimicrobiales</taxon>
        <taxon>Microthrixaceae</taxon>
        <taxon>Candidatus Neomicrothrix</taxon>
    </lineage>
</organism>
<evidence type="ECO:0000256" key="4">
    <source>
        <dbReference type="ARBA" id="ARBA00022840"/>
    </source>
</evidence>
<feature type="region of interest" description="Disordered" evidence="7">
    <location>
        <begin position="374"/>
        <end position="422"/>
    </location>
</feature>
<dbReference type="PROSITE" id="PS50893">
    <property type="entry name" value="ABC_TRANSPORTER_2"/>
    <property type="match status" value="1"/>
</dbReference>